<sequence>MLTIVENAGLATAEGRMAAQERDGWHELATRVLDRLPGDDSVDSPDNAVQAAIAALQDAAPAAPAGAFVESSGLGSPAWDQAQVDLADACDAAGAPLAIMVFTGG</sequence>
<accession>A0A3M2J9Z3</accession>
<comment type="caution">
    <text evidence="1">The sequence shown here is derived from an EMBL/GenBank/DDBJ whole genome shotgun (WGS) entry which is preliminary data.</text>
</comment>
<dbReference type="AlphaFoldDB" id="A0A3M2J9Z3"/>
<keyword evidence="2" id="KW-1185">Reference proteome</keyword>
<protein>
    <submittedName>
        <fullName evidence="1">Uncharacterized protein</fullName>
    </submittedName>
</protein>
<proteinExistence type="predicted"/>
<dbReference type="EMBL" id="RFFI01000067">
    <property type="protein sequence ID" value="RMI08911.1"/>
    <property type="molecule type" value="Genomic_DNA"/>
</dbReference>
<reference evidence="1 2" key="1">
    <citation type="submission" date="2018-10" db="EMBL/GenBank/DDBJ databases">
        <title>Isolation, diversity and antifungal activity of actinobacteria from wheat.</title>
        <authorList>
            <person name="Han C."/>
        </authorList>
    </citation>
    <scope>NUCLEOTIDE SEQUENCE [LARGE SCALE GENOMIC DNA]</scope>
    <source>
        <strain evidence="1 2">NEAU-YY56</strain>
    </source>
</reference>
<gene>
    <name evidence="1" type="ORF">EBM89_12550</name>
</gene>
<evidence type="ECO:0000313" key="2">
    <source>
        <dbReference type="Proteomes" id="UP000269289"/>
    </source>
</evidence>
<dbReference type="Proteomes" id="UP000269289">
    <property type="component" value="Unassembled WGS sequence"/>
</dbReference>
<name>A0A3M2J9Z3_9CELL</name>
<evidence type="ECO:0000313" key="1">
    <source>
        <dbReference type="EMBL" id="RMI08911.1"/>
    </source>
</evidence>
<dbReference type="RefSeq" id="WP_122149765.1">
    <property type="nucleotide sequence ID" value="NZ_RFFI01000067.1"/>
</dbReference>
<organism evidence="1 2">
    <name type="scientific">Cellulomonas triticagri</name>
    <dbReference type="NCBI Taxonomy" id="2483352"/>
    <lineage>
        <taxon>Bacteria</taxon>
        <taxon>Bacillati</taxon>
        <taxon>Actinomycetota</taxon>
        <taxon>Actinomycetes</taxon>
        <taxon>Micrococcales</taxon>
        <taxon>Cellulomonadaceae</taxon>
        <taxon>Cellulomonas</taxon>
    </lineage>
</organism>
<dbReference type="OrthoDB" id="5077345at2"/>